<dbReference type="Gene3D" id="3.40.50.10990">
    <property type="entry name" value="GTP cyclohydrolase II"/>
    <property type="match status" value="1"/>
</dbReference>
<keyword evidence="3 11" id="KW-0686">Riboflavin biosynthesis</keyword>
<keyword evidence="15" id="KW-1185">Reference proteome</keyword>
<evidence type="ECO:0000256" key="8">
    <source>
        <dbReference type="ARBA" id="ARBA00023134"/>
    </source>
</evidence>
<dbReference type="Proteomes" id="UP000185696">
    <property type="component" value="Unassembled WGS sequence"/>
</dbReference>
<keyword evidence="6 11" id="KW-0378">Hydrolase</keyword>
<comment type="similarity">
    <text evidence="2">In the N-terminal section; belongs to the DHBP synthase family.</text>
</comment>
<evidence type="ECO:0000256" key="11">
    <source>
        <dbReference type="HAMAP-Rule" id="MF_00179"/>
    </source>
</evidence>
<evidence type="ECO:0000256" key="2">
    <source>
        <dbReference type="ARBA" id="ARBA00005520"/>
    </source>
</evidence>
<dbReference type="InterPro" id="IPR000926">
    <property type="entry name" value="RibA"/>
</dbReference>
<comment type="catalytic activity">
    <reaction evidence="10 11">
        <text>GTP + 4 H2O = 2,5-diamino-6-hydroxy-4-(5-phosphoribosylamino)-pyrimidine + formate + 2 phosphate + 3 H(+)</text>
        <dbReference type="Rhea" id="RHEA:23704"/>
        <dbReference type="ChEBI" id="CHEBI:15377"/>
        <dbReference type="ChEBI" id="CHEBI:15378"/>
        <dbReference type="ChEBI" id="CHEBI:15740"/>
        <dbReference type="ChEBI" id="CHEBI:37565"/>
        <dbReference type="ChEBI" id="CHEBI:43474"/>
        <dbReference type="ChEBI" id="CHEBI:58614"/>
        <dbReference type="EC" id="3.5.4.25"/>
    </reaction>
</comment>
<dbReference type="NCBIfam" id="TIGR00505">
    <property type="entry name" value="ribA"/>
    <property type="match status" value="1"/>
</dbReference>
<dbReference type="CDD" id="cd00641">
    <property type="entry name" value="GTP_cyclohydro2"/>
    <property type="match status" value="1"/>
</dbReference>
<feature type="binding site" evidence="11">
    <location>
        <position position="73"/>
    </location>
    <ligand>
        <name>Zn(2+)</name>
        <dbReference type="ChEBI" id="CHEBI:29105"/>
        <note>catalytic</note>
    </ligand>
</feature>
<feature type="active site" description="Proton acceptor" evidence="11">
    <location>
        <position position="135"/>
    </location>
</feature>
<dbReference type="Pfam" id="PF00925">
    <property type="entry name" value="GTP_cyclohydro2"/>
    <property type="match status" value="1"/>
</dbReference>
<dbReference type="InterPro" id="IPR032677">
    <property type="entry name" value="GTP_cyclohydro_II"/>
</dbReference>
<evidence type="ECO:0000256" key="3">
    <source>
        <dbReference type="ARBA" id="ARBA00022619"/>
    </source>
</evidence>
<evidence type="ECO:0000256" key="9">
    <source>
        <dbReference type="ARBA" id="ARBA00043932"/>
    </source>
</evidence>
<dbReference type="EMBL" id="MSIF01000003">
    <property type="protein sequence ID" value="OLF12176.1"/>
    <property type="molecule type" value="Genomic_DNA"/>
</dbReference>
<feature type="binding site" evidence="11">
    <location>
        <begin position="57"/>
        <end position="61"/>
    </location>
    <ligand>
        <name>GTP</name>
        <dbReference type="ChEBI" id="CHEBI:37565"/>
    </ligand>
</feature>
<evidence type="ECO:0000256" key="12">
    <source>
        <dbReference type="SAM" id="MobiDB-lite"/>
    </source>
</evidence>
<dbReference type="InterPro" id="IPR036144">
    <property type="entry name" value="RibA-like_sf"/>
</dbReference>
<feature type="binding site" evidence="11">
    <location>
        <position position="62"/>
    </location>
    <ligand>
        <name>Zn(2+)</name>
        <dbReference type="ChEBI" id="CHEBI:29105"/>
        <note>catalytic</note>
    </ligand>
</feature>
<feature type="active site" description="Nucleophile" evidence="11">
    <location>
        <position position="137"/>
    </location>
</feature>
<dbReference type="HAMAP" id="MF_00179">
    <property type="entry name" value="RibA"/>
    <property type="match status" value="1"/>
</dbReference>
<dbReference type="OrthoDB" id="9793111at2"/>
<dbReference type="FunFam" id="3.40.50.10990:FF:000001">
    <property type="entry name" value="Riboflavin biosynthesis protein RibBA"/>
    <property type="match status" value="1"/>
</dbReference>
<evidence type="ECO:0000256" key="5">
    <source>
        <dbReference type="ARBA" id="ARBA00022741"/>
    </source>
</evidence>
<dbReference type="GO" id="GO:0003935">
    <property type="term" value="F:GTP cyclohydrolase II activity"/>
    <property type="evidence" value="ECO:0007669"/>
    <property type="project" value="UniProtKB-UniRule"/>
</dbReference>
<dbReference type="GO" id="GO:0008270">
    <property type="term" value="F:zinc ion binding"/>
    <property type="evidence" value="ECO:0007669"/>
    <property type="project" value="UniProtKB-UniRule"/>
</dbReference>
<feature type="binding site" evidence="11">
    <location>
        <position position="75"/>
    </location>
    <ligand>
        <name>Zn(2+)</name>
        <dbReference type="ChEBI" id="CHEBI:29105"/>
        <note>catalytic</note>
    </ligand>
</feature>
<gene>
    <name evidence="11" type="primary">ribA</name>
    <name evidence="14" type="ORF">BLA60_09240</name>
</gene>
<comment type="caution">
    <text evidence="14">The sequence shown here is derived from an EMBL/GenBank/DDBJ whole genome shotgun (WGS) entry which is preliminary data.</text>
</comment>
<feature type="binding site" evidence="11">
    <location>
        <begin position="101"/>
        <end position="103"/>
    </location>
    <ligand>
        <name>GTP</name>
        <dbReference type="ChEBI" id="CHEBI:37565"/>
    </ligand>
</feature>
<name>A0A7Z1B076_9PSEU</name>
<dbReference type="PANTHER" id="PTHR21327:SF18">
    <property type="entry name" value="3,4-DIHYDROXY-2-BUTANONE 4-PHOSPHATE SYNTHASE"/>
    <property type="match status" value="1"/>
</dbReference>
<feature type="binding site" evidence="11">
    <location>
        <position position="158"/>
    </location>
    <ligand>
        <name>GTP</name>
        <dbReference type="ChEBI" id="CHEBI:37565"/>
    </ligand>
</feature>
<keyword evidence="7 11" id="KW-0862">Zinc</keyword>
<feature type="domain" description="GTP cyclohydrolase II" evidence="13">
    <location>
        <begin position="16"/>
        <end position="179"/>
    </location>
</feature>
<keyword evidence="8 11" id="KW-0342">GTP-binding</keyword>
<comment type="function">
    <text evidence="9 11">Catalyzes the conversion of GTP to 2,5-diamino-6-ribosylamino-4(3H)-pyrimidinone 5'-phosphate (DARP), formate and pyrophosphate.</text>
</comment>
<evidence type="ECO:0000256" key="6">
    <source>
        <dbReference type="ARBA" id="ARBA00022801"/>
    </source>
</evidence>
<protein>
    <recommendedName>
        <fullName evidence="11">GTP cyclohydrolase-2</fullName>
        <ecNumber evidence="11">3.5.4.25</ecNumber>
    </recommendedName>
    <alternativeName>
        <fullName evidence="11">GTP cyclohydrolase II</fullName>
    </alternativeName>
</protein>
<evidence type="ECO:0000256" key="4">
    <source>
        <dbReference type="ARBA" id="ARBA00022723"/>
    </source>
</evidence>
<keyword evidence="4 11" id="KW-0479">Metal-binding</keyword>
<dbReference type="UniPathway" id="UPA00275">
    <property type="reaction ID" value="UER00400"/>
</dbReference>
<reference evidence="14 15" key="1">
    <citation type="submission" date="2016-12" db="EMBL/GenBank/DDBJ databases">
        <title>The draft genome sequence of Actinophytocola xinjiangensis.</title>
        <authorList>
            <person name="Wang W."/>
            <person name="Yuan L."/>
        </authorList>
    </citation>
    <scope>NUCLEOTIDE SEQUENCE [LARGE SCALE GENOMIC DNA]</scope>
    <source>
        <strain evidence="14 15">CGMCC 4.4663</strain>
    </source>
</reference>
<feature type="binding site" evidence="11">
    <location>
        <position position="78"/>
    </location>
    <ligand>
        <name>GTP</name>
        <dbReference type="ChEBI" id="CHEBI:37565"/>
    </ligand>
</feature>
<comment type="cofactor">
    <cofactor evidence="11">
        <name>Zn(2+)</name>
        <dbReference type="ChEBI" id="CHEBI:29105"/>
    </cofactor>
    <text evidence="11">Binds 1 zinc ion per subunit.</text>
</comment>
<comment type="pathway">
    <text evidence="1 11">Cofactor biosynthesis; riboflavin biosynthesis; 5-amino-6-(D-ribitylamino)uracil from GTP: step 1/4.</text>
</comment>
<keyword evidence="5 11" id="KW-0547">Nucleotide-binding</keyword>
<proteinExistence type="inferred from homology"/>
<sequence>MTDLADIERHGTIVRVGETRLPTRYGEFRAVGYLDRHGHEHLAAVHGDLTGFSPLTRVHSECLTGDVFGSTRCECGEQLDASLREIVAAGAGVVIYLTGHEGRGIGLVAKLRAMRLQEEGMDTVEANVALGLPVDARSFDVAADILDELGVASIRLLSNNPQKVAALRAKGIRISERVPLLIEPGEENLSYLATKRERLGHYLPHLSNASTTPANESTRLRTASRPFPAEASEGRPITPDSV</sequence>
<accession>A0A7Z1B076</accession>
<organism evidence="14 15">
    <name type="scientific">Actinophytocola xinjiangensis</name>
    <dbReference type="NCBI Taxonomy" id="485602"/>
    <lineage>
        <taxon>Bacteria</taxon>
        <taxon>Bacillati</taxon>
        <taxon>Actinomycetota</taxon>
        <taxon>Actinomycetes</taxon>
        <taxon>Pseudonocardiales</taxon>
        <taxon>Pseudonocardiaceae</taxon>
    </lineage>
</organism>
<feature type="compositionally biased region" description="Polar residues" evidence="12">
    <location>
        <begin position="207"/>
        <end position="221"/>
    </location>
</feature>
<evidence type="ECO:0000256" key="7">
    <source>
        <dbReference type="ARBA" id="ARBA00022833"/>
    </source>
</evidence>
<dbReference type="GO" id="GO:0005829">
    <property type="term" value="C:cytosol"/>
    <property type="evidence" value="ECO:0007669"/>
    <property type="project" value="TreeGrafter"/>
</dbReference>
<evidence type="ECO:0000313" key="14">
    <source>
        <dbReference type="EMBL" id="OLF12176.1"/>
    </source>
</evidence>
<comment type="similarity">
    <text evidence="11">Belongs to the GTP cyclohydrolase II family.</text>
</comment>
<evidence type="ECO:0000259" key="13">
    <source>
        <dbReference type="Pfam" id="PF00925"/>
    </source>
</evidence>
<feature type="binding site" evidence="11">
    <location>
        <position position="123"/>
    </location>
    <ligand>
        <name>GTP</name>
        <dbReference type="ChEBI" id="CHEBI:37565"/>
    </ligand>
</feature>
<feature type="binding site" evidence="11">
    <location>
        <position position="163"/>
    </location>
    <ligand>
        <name>GTP</name>
        <dbReference type="ChEBI" id="CHEBI:37565"/>
    </ligand>
</feature>
<dbReference type="GO" id="GO:0005525">
    <property type="term" value="F:GTP binding"/>
    <property type="evidence" value="ECO:0007669"/>
    <property type="project" value="UniProtKB-KW"/>
</dbReference>
<dbReference type="AlphaFoldDB" id="A0A7Z1B076"/>
<evidence type="ECO:0000256" key="1">
    <source>
        <dbReference type="ARBA" id="ARBA00004853"/>
    </source>
</evidence>
<evidence type="ECO:0000256" key="10">
    <source>
        <dbReference type="ARBA" id="ARBA00049295"/>
    </source>
</evidence>
<dbReference type="EC" id="3.5.4.25" evidence="11"/>
<dbReference type="GO" id="GO:0009231">
    <property type="term" value="P:riboflavin biosynthetic process"/>
    <property type="evidence" value="ECO:0007669"/>
    <property type="project" value="UniProtKB-UniRule"/>
</dbReference>
<dbReference type="NCBIfam" id="NF001591">
    <property type="entry name" value="PRK00393.1"/>
    <property type="match status" value="1"/>
</dbReference>
<feature type="region of interest" description="Disordered" evidence="12">
    <location>
        <begin position="205"/>
        <end position="242"/>
    </location>
</feature>
<dbReference type="PANTHER" id="PTHR21327">
    <property type="entry name" value="GTP CYCLOHYDROLASE II-RELATED"/>
    <property type="match status" value="1"/>
</dbReference>
<evidence type="ECO:0000313" key="15">
    <source>
        <dbReference type="Proteomes" id="UP000185696"/>
    </source>
</evidence>
<dbReference type="SUPFAM" id="SSF142695">
    <property type="entry name" value="RibA-like"/>
    <property type="match status" value="1"/>
</dbReference>